<keyword evidence="1" id="KW-1133">Transmembrane helix</keyword>
<feature type="transmembrane region" description="Helical" evidence="1">
    <location>
        <begin position="85"/>
        <end position="107"/>
    </location>
</feature>
<dbReference type="PANTHER" id="PTHR30273">
    <property type="entry name" value="PERIPLASMIC SIGNAL SENSOR AND SIGMA FACTOR ACTIVATOR FECR-RELATED"/>
    <property type="match status" value="1"/>
</dbReference>
<dbReference type="Pfam" id="PF04773">
    <property type="entry name" value="FecR"/>
    <property type="match status" value="1"/>
</dbReference>
<evidence type="ECO:0000313" key="4">
    <source>
        <dbReference type="EMBL" id="CEF39961.1"/>
    </source>
</evidence>
<dbReference type="PANTHER" id="PTHR30273:SF2">
    <property type="entry name" value="PROTEIN FECR"/>
    <property type="match status" value="1"/>
</dbReference>
<dbReference type="InterPro" id="IPR032623">
    <property type="entry name" value="FecR_N"/>
</dbReference>
<evidence type="ECO:0000259" key="3">
    <source>
        <dbReference type="Pfam" id="PF16220"/>
    </source>
</evidence>
<gene>
    <name evidence="4" type="primary">fecR</name>
    <name evidence="4" type="ORF">ASN_546</name>
</gene>
<protein>
    <submittedName>
        <fullName evidence="4">FecR protein</fullName>
    </submittedName>
</protein>
<sequence length="318" mass="34897">MATYSEQERRQASKEASAWFVLLQEDPEDSGQRTRFEAWRASSSLNAQAWEIMQRTVGVIARMPPQNTGNWQSGRQHARWWSRRFAMQGVTVLAAAACVALVVFPYMAVRLQADCMTATAETQNVTLADGSTARLAPQSAIAIDYSNGYRQIRLLAGEAFFTVKHDPARPFVVMAGAVRTTDIGTVFDVRRKGADVIVAVRDGRVKVEGGAALHGGQELGAGEVLDVQEKGAYRSTITPDHVGAWGEGWLVADEEPMSDVVDRLRPWLGAHVVMASPHAARHITGVYNLAAPQEALRAVAKAQASEIYRFSSWFEVVR</sequence>
<dbReference type="EMBL" id="LN606600">
    <property type="protein sequence ID" value="CEF39961.1"/>
    <property type="molecule type" value="Genomic_DNA"/>
</dbReference>
<feature type="domain" description="FecR N-terminal" evidence="3">
    <location>
        <begin position="14"/>
        <end position="55"/>
    </location>
</feature>
<dbReference type="Pfam" id="PF16220">
    <property type="entry name" value="DUF4880"/>
    <property type="match status" value="1"/>
</dbReference>
<dbReference type="KEGG" id="asz:ASN_546"/>
<accession>A0A0U5ER14</accession>
<evidence type="ECO:0000313" key="5">
    <source>
        <dbReference type="Proteomes" id="UP000056109"/>
    </source>
</evidence>
<keyword evidence="1" id="KW-0472">Membrane</keyword>
<dbReference type="AlphaFoldDB" id="A0A0U5ER14"/>
<keyword evidence="5" id="KW-1185">Reference proteome</keyword>
<evidence type="ECO:0000256" key="1">
    <source>
        <dbReference type="SAM" id="Phobius"/>
    </source>
</evidence>
<evidence type="ECO:0000259" key="2">
    <source>
        <dbReference type="Pfam" id="PF04773"/>
    </source>
</evidence>
<dbReference type="RefSeq" id="WP_058987072.1">
    <property type="nucleotide sequence ID" value="NZ_LN606600.1"/>
</dbReference>
<keyword evidence="1" id="KW-0812">Transmembrane</keyword>
<dbReference type="InterPro" id="IPR006860">
    <property type="entry name" value="FecR"/>
</dbReference>
<organism evidence="4 5">
    <name type="scientific">Acetobacter senegalensis</name>
    <dbReference type="NCBI Taxonomy" id="446692"/>
    <lineage>
        <taxon>Bacteria</taxon>
        <taxon>Pseudomonadati</taxon>
        <taxon>Pseudomonadota</taxon>
        <taxon>Alphaproteobacteria</taxon>
        <taxon>Acetobacterales</taxon>
        <taxon>Acetobacteraceae</taxon>
        <taxon>Acetobacter</taxon>
    </lineage>
</organism>
<name>A0A0U5ER14_9PROT</name>
<reference evidence="5" key="1">
    <citation type="submission" date="2014-09" db="EMBL/GenBank/DDBJ databases">
        <authorList>
            <person name="Illeghems K.G."/>
        </authorList>
    </citation>
    <scope>NUCLEOTIDE SEQUENCE [LARGE SCALE GENOMIC DNA]</scope>
    <source>
        <strain evidence="5">108B</strain>
    </source>
</reference>
<dbReference type="GO" id="GO:0016989">
    <property type="term" value="F:sigma factor antagonist activity"/>
    <property type="evidence" value="ECO:0007669"/>
    <property type="project" value="TreeGrafter"/>
</dbReference>
<feature type="domain" description="FecR protein" evidence="2">
    <location>
        <begin position="116"/>
        <end position="206"/>
    </location>
</feature>
<dbReference type="InterPro" id="IPR012373">
    <property type="entry name" value="Ferrdict_sens_TM"/>
</dbReference>
<dbReference type="PATRIC" id="fig|446692.3.peg.508"/>
<dbReference type="Gene3D" id="2.60.120.1440">
    <property type="match status" value="1"/>
</dbReference>
<dbReference type="PIRSF" id="PIRSF018266">
    <property type="entry name" value="FecR"/>
    <property type="match status" value="1"/>
</dbReference>
<proteinExistence type="predicted"/>
<dbReference type="Proteomes" id="UP000056109">
    <property type="component" value="Chromosome I"/>
</dbReference>
<dbReference type="GeneID" id="34781738"/>